<protein>
    <recommendedName>
        <fullName evidence="5">DNA-binding transcriptional regulator of glucitol operon</fullName>
    </recommendedName>
</protein>
<evidence type="ECO:0000313" key="4">
    <source>
        <dbReference type="Proteomes" id="UP000291591"/>
    </source>
</evidence>
<evidence type="ECO:0000256" key="1">
    <source>
        <dbReference type="SAM" id="MobiDB-lite"/>
    </source>
</evidence>
<dbReference type="EMBL" id="SHKL01000001">
    <property type="protein sequence ID" value="RZT83333.1"/>
    <property type="molecule type" value="Genomic_DNA"/>
</dbReference>
<proteinExistence type="predicted"/>
<organism evidence="3 4">
    <name type="scientific">Pseudonocardia sediminis</name>
    <dbReference type="NCBI Taxonomy" id="1397368"/>
    <lineage>
        <taxon>Bacteria</taxon>
        <taxon>Bacillati</taxon>
        <taxon>Actinomycetota</taxon>
        <taxon>Actinomycetes</taxon>
        <taxon>Pseudonocardiales</taxon>
        <taxon>Pseudonocardiaceae</taxon>
        <taxon>Pseudonocardia</taxon>
    </lineage>
</organism>
<dbReference type="AlphaFoldDB" id="A0A4Q7UTL1"/>
<keyword evidence="2" id="KW-0472">Membrane</keyword>
<evidence type="ECO:0008006" key="5">
    <source>
        <dbReference type="Google" id="ProtNLM"/>
    </source>
</evidence>
<name>A0A4Q7UTL1_PSEST</name>
<dbReference type="OrthoDB" id="5187941at2"/>
<feature type="transmembrane region" description="Helical" evidence="2">
    <location>
        <begin position="12"/>
        <end position="32"/>
    </location>
</feature>
<keyword evidence="2" id="KW-0812">Transmembrane</keyword>
<evidence type="ECO:0000256" key="2">
    <source>
        <dbReference type="SAM" id="Phobius"/>
    </source>
</evidence>
<feature type="transmembrane region" description="Helical" evidence="2">
    <location>
        <begin position="52"/>
        <end position="69"/>
    </location>
</feature>
<gene>
    <name evidence="3" type="ORF">EV383_0133</name>
</gene>
<keyword evidence="4" id="KW-1185">Reference proteome</keyword>
<sequence length="163" mass="17955">MARVLRLVLSPRWIAWHLLTLGAMTTCAFLAIWQWGRAGSAMGSALNVGYGLQWPLFALFFAFFWWHFLHMEVRSLRDAEGAMRTDEAAGTTTGDGAGDPGEPSAADEPVRPAAPEKTPEPDPDRPSPFGPRPAGVDLSRLSDPQIRAYNDELAKLNARNQEH</sequence>
<accession>A0A4Q7UTL1</accession>
<evidence type="ECO:0000313" key="3">
    <source>
        <dbReference type="EMBL" id="RZT83333.1"/>
    </source>
</evidence>
<feature type="region of interest" description="Disordered" evidence="1">
    <location>
        <begin position="80"/>
        <end position="143"/>
    </location>
</feature>
<reference evidence="3 4" key="1">
    <citation type="submission" date="2019-02" db="EMBL/GenBank/DDBJ databases">
        <title>Sequencing the genomes of 1000 actinobacteria strains.</title>
        <authorList>
            <person name="Klenk H.-P."/>
        </authorList>
    </citation>
    <scope>NUCLEOTIDE SEQUENCE [LARGE SCALE GENOMIC DNA]</scope>
    <source>
        <strain evidence="3 4">DSM 45779</strain>
    </source>
</reference>
<dbReference type="RefSeq" id="WP_130288103.1">
    <property type="nucleotide sequence ID" value="NZ_SHKL01000001.1"/>
</dbReference>
<dbReference type="Proteomes" id="UP000291591">
    <property type="component" value="Unassembled WGS sequence"/>
</dbReference>
<keyword evidence="2" id="KW-1133">Transmembrane helix</keyword>
<comment type="caution">
    <text evidence="3">The sequence shown here is derived from an EMBL/GenBank/DDBJ whole genome shotgun (WGS) entry which is preliminary data.</text>
</comment>